<evidence type="ECO:0000313" key="5">
    <source>
        <dbReference type="Proteomes" id="UP001500782"/>
    </source>
</evidence>
<sequence length="595" mass="66879">MQPLARGGYTEQEVKDALHGKYAPRRIRFRYDLLDKEDKFIKTLDTVESGEVSMASLASIKRTARFKMKDDGEINWLSDRIQPFVELKIPEIKRKYDDYALEFDGISNNVRVLDNAVLNNHKNKITVVARIKPTLAGNSTQIVADKWNSTAPFGYTLRILNNSQLNVWIGNTSHNNGLTTNNANLAPNEWVTIAFTYDGSILNIFKNGILLASQTTSVGIGGVGADLYFAKRGAGGDYYYQGQIDYVHVWNKNLSQKELQDYTNKYLKGDEPSLEGLWRFNEGTGTIAYDSTSNGNNGTIYGAKWKKNGNEIETIPSSWINFPLGIFLLNSPTRSDQNNNVYRDVEAYGLTQILRDDKFLERYTVTAGTNYRDAVIEILASAGITKHNIEETDKVLPTDKDWAPGVEKLKAVNELLSAINFNTIIDDPNGYFTSSTYRSPSVRSAEYTYQDDDLSVTFPGMTEELDTFGVFNSWIVVLSDPEREPLVSKYTNDNPDSPTSTISRGRIIVDAREVDNIADQQALDAYVQRIAFEASQVYGKVEFDTAIMPMHDYNDIVQLNYSKLGISGKYAETGWTIPLRAGGKMRHSLRRVVTI</sequence>
<evidence type="ECO:0000256" key="1">
    <source>
        <dbReference type="ARBA" id="ARBA00022729"/>
    </source>
</evidence>
<keyword evidence="2" id="KW-1015">Disulfide bond</keyword>
<dbReference type="SUPFAM" id="SSF49899">
    <property type="entry name" value="Concanavalin A-like lectins/glucanases"/>
    <property type="match status" value="1"/>
</dbReference>
<accession>A0ABN0VPA0</accession>
<evidence type="ECO:0000313" key="4">
    <source>
        <dbReference type="EMBL" id="GAA0313840.1"/>
    </source>
</evidence>
<dbReference type="InterPro" id="IPR013320">
    <property type="entry name" value="ConA-like_dom_sf"/>
</dbReference>
<dbReference type="Proteomes" id="UP001500782">
    <property type="component" value="Unassembled WGS sequence"/>
</dbReference>
<comment type="caution">
    <text evidence="4">The sequence shown here is derived from an EMBL/GenBank/DDBJ whole genome shotgun (WGS) entry which is preliminary data.</text>
</comment>
<evidence type="ECO:0000256" key="2">
    <source>
        <dbReference type="ARBA" id="ARBA00023157"/>
    </source>
</evidence>
<dbReference type="EMBL" id="BAAADJ010000001">
    <property type="protein sequence ID" value="GAA0313840.1"/>
    <property type="molecule type" value="Genomic_DNA"/>
</dbReference>
<proteinExistence type="predicted"/>
<dbReference type="Pfam" id="PF13385">
    <property type="entry name" value="Laminin_G_3"/>
    <property type="match status" value="1"/>
</dbReference>
<dbReference type="RefSeq" id="WP_343795269.1">
    <property type="nucleotide sequence ID" value="NZ_BAAADJ010000001.1"/>
</dbReference>
<organism evidence="4 5">
    <name type="scientific">Bacillus carboniphilus</name>
    <dbReference type="NCBI Taxonomy" id="86663"/>
    <lineage>
        <taxon>Bacteria</taxon>
        <taxon>Bacillati</taxon>
        <taxon>Bacillota</taxon>
        <taxon>Bacilli</taxon>
        <taxon>Bacillales</taxon>
        <taxon>Bacillaceae</taxon>
        <taxon>Bacillus</taxon>
    </lineage>
</organism>
<protein>
    <recommendedName>
        <fullName evidence="3">LamG-like jellyroll fold domain-containing protein</fullName>
    </recommendedName>
</protein>
<dbReference type="SMART" id="SM00560">
    <property type="entry name" value="LamGL"/>
    <property type="match status" value="1"/>
</dbReference>
<dbReference type="Gene3D" id="2.60.120.200">
    <property type="match status" value="1"/>
</dbReference>
<evidence type="ECO:0000259" key="3">
    <source>
        <dbReference type="SMART" id="SM00560"/>
    </source>
</evidence>
<keyword evidence="1" id="KW-0732">Signal</keyword>
<reference evidence="4 5" key="1">
    <citation type="journal article" date="2019" name="Int. J. Syst. Evol. Microbiol.">
        <title>The Global Catalogue of Microorganisms (GCM) 10K type strain sequencing project: providing services to taxonomists for standard genome sequencing and annotation.</title>
        <authorList>
            <consortium name="The Broad Institute Genomics Platform"/>
            <consortium name="The Broad Institute Genome Sequencing Center for Infectious Disease"/>
            <person name="Wu L."/>
            <person name="Ma J."/>
        </authorList>
    </citation>
    <scope>NUCLEOTIDE SEQUENCE [LARGE SCALE GENOMIC DNA]</scope>
    <source>
        <strain evidence="4 5">JCM 9731</strain>
    </source>
</reference>
<feature type="domain" description="LamG-like jellyroll fold" evidence="3">
    <location>
        <begin position="123"/>
        <end position="257"/>
    </location>
</feature>
<dbReference type="InterPro" id="IPR006558">
    <property type="entry name" value="LamG-like"/>
</dbReference>
<name>A0ABN0VPA0_9BACI</name>
<keyword evidence="5" id="KW-1185">Reference proteome</keyword>
<gene>
    <name evidence="4" type="ORF">GCM10008967_00410</name>
</gene>